<organism evidence="2 3">
    <name type="scientific">Mycobacterium innocens</name>
    <dbReference type="NCBI Taxonomy" id="2341083"/>
    <lineage>
        <taxon>Bacteria</taxon>
        <taxon>Bacillati</taxon>
        <taxon>Actinomycetota</taxon>
        <taxon>Actinomycetes</taxon>
        <taxon>Mycobacteriales</taxon>
        <taxon>Mycobacteriaceae</taxon>
        <taxon>Mycobacterium</taxon>
    </lineage>
</organism>
<name>A0A498PVB1_9MYCO</name>
<protein>
    <submittedName>
        <fullName evidence="2">Uncharacterized protein</fullName>
    </submittedName>
</protein>
<evidence type="ECO:0000313" key="3">
    <source>
        <dbReference type="Proteomes" id="UP000267289"/>
    </source>
</evidence>
<reference evidence="2 3" key="1">
    <citation type="submission" date="2018-09" db="EMBL/GenBank/DDBJ databases">
        <authorList>
            <person name="Tagini F."/>
        </authorList>
    </citation>
    <scope>NUCLEOTIDE SEQUENCE [LARGE SCALE GENOMIC DNA]</scope>
    <source>
        <strain evidence="2 3">MK13</strain>
    </source>
</reference>
<dbReference type="AntiFam" id="ANF00196">
    <property type="entry name" value="Shadow ORF (opposite deoA)"/>
</dbReference>
<proteinExistence type="predicted"/>
<dbReference type="AlphaFoldDB" id="A0A498PVB1"/>
<dbReference type="Proteomes" id="UP000267289">
    <property type="component" value="Unassembled WGS sequence"/>
</dbReference>
<dbReference type="EMBL" id="UPHQ01000042">
    <property type="protein sequence ID" value="VBA36197.1"/>
    <property type="molecule type" value="Genomic_DNA"/>
</dbReference>
<feature type="region of interest" description="Disordered" evidence="1">
    <location>
        <begin position="1"/>
        <end position="26"/>
    </location>
</feature>
<evidence type="ECO:0000256" key="1">
    <source>
        <dbReference type="SAM" id="MobiDB-lite"/>
    </source>
</evidence>
<gene>
    <name evidence="2" type="ORF">LAUMK13_01021</name>
</gene>
<evidence type="ECO:0000313" key="2">
    <source>
        <dbReference type="EMBL" id="VBA36197.1"/>
    </source>
</evidence>
<feature type="compositionally biased region" description="Pro residues" evidence="1">
    <location>
        <begin position="1"/>
        <end position="14"/>
    </location>
</feature>
<accession>A0A498PVB1</accession>
<sequence>MNPHPRPVLHPGPRPGSARAEPPGRQTHCHRVDVAHCAAPAGRDGFRTPTNRQRFRQIAALSGDQPAEPVHRGAVTQRLCRVAAVDPGELQHLAGQPHGQLHDVGRSAAGQHFQGLGHLERVADGATQRRIHVRQQGARGHAMRGAEVNHGVRQFAGLRLGFQEGPGTDLHVEYQRARSLGQLLAHDRTGDQRQGFDGAGDVAQRIELGVGGGQLAGREDGRTDVAKLLAHTLIGQRRGEPGD</sequence>
<keyword evidence="3" id="KW-1185">Reference proteome</keyword>